<evidence type="ECO:0000313" key="2">
    <source>
        <dbReference type="Proteomes" id="UP001164539"/>
    </source>
</evidence>
<proteinExistence type="predicted"/>
<comment type="caution">
    <text evidence="1">The sequence shown here is derived from an EMBL/GenBank/DDBJ whole genome shotgun (WGS) entry which is preliminary data.</text>
</comment>
<reference evidence="1 2" key="1">
    <citation type="journal article" date="2023" name="Science">
        <title>Complex scaffold remodeling in plant triterpene biosynthesis.</title>
        <authorList>
            <person name="De La Pena R."/>
            <person name="Hodgson H."/>
            <person name="Liu J.C."/>
            <person name="Stephenson M.J."/>
            <person name="Martin A.C."/>
            <person name="Owen C."/>
            <person name="Harkess A."/>
            <person name="Leebens-Mack J."/>
            <person name="Jimenez L.E."/>
            <person name="Osbourn A."/>
            <person name="Sattely E.S."/>
        </authorList>
    </citation>
    <scope>NUCLEOTIDE SEQUENCE [LARGE SCALE GENOMIC DNA]</scope>
    <source>
        <strain evidence="2">cv. JPN11</strain>
        <tissue evidence="1">Leaf</tissue>
    </source>
</reference>
<name>A0ACC1XVG4_MELAZ</name>
<dbReference type="EMBL" id="CM051400">
    <property type="protein sequence ID" value="KAJ4715156.1"/>
    <property type="molecule type" value="Genomic_DNA"/>
</dbReference>
<gene>
    <name evidence="1" type="ORF">OWV82_013544</name>
</gene>
<dbReference type="Proteomes" id="UP001164539">
    <property type="component" value="Chromosome 7"/>
</dbReference>
<protein>
    <submittedName>
        <fullName evidence="1">GDSL esterase/lipase</fullName>
    </submittedName>
</protein>
<sequence length="188" mass="20912">MSYHGFLVSLFFDHDSSPSSHLIIDQLASSFHLPSLKPYSHSQQQHSQLSYSTTLATKNAMVLCKCFLQGNDIQVSSADSTTSQLVSFGSYLSLVCHSDRLQRRQILRRALFVVDLRNNDYEYALLRGKSIGHVEERYTLLIVNNIVDMLSEIEKAGVSNILVPEVLPLGCVPGYISHLNDANPAALT</sequence>
<keyword evidence="2" id="KW-1185">Reference proteome</keyword>
<organism evidence="1 2">
    <name type="scientific">Melia azedarach</name>
    <name type="common">Chinaberry tree</name>
    <dbReference type="NCBI Taxonomy" id="155640"/>
    <lineage>
        <taxon>Eukaryota</taxon>
        <taxon>Viridiplantae</taxon>
        <taxon>Streptophyta</taxon>
        <taxon>Embryophyta</taxon>
        <taxon>Tracheophyta</taxon>
        <taxon>Spermatophyta</taxon>
        <taxon>Magnoliopsida</taxon>
        <taxon>eudicotyledons</taxon>
        <taxon>Gunneridae</taxon>
        <taxon>Pentapetalae</taxon>
        <taxon>rosids</taxon>
        <taxon>malvids</taxon>
        <taxon>Sapindales</taxon>
        <taxon>Meliaceae</taxon>
        <taxon>Melia</taxon>
    </lineage>
</organism>
<accession>A0ACC1XVG4</accession>
<evidence type="ECO:0000313" key="1">
    <source>
        <dbReference type="EMBL" id="KAJ4715156.1"/>
    </source>
</evidence>